<dbReference type="GO" id="GO:0005524">
    <property type="term" value="F:ATP binding"/>
    <property type="evidence" value="ECO:0007669"/>
    <property type="project" value="InterPro"/>
</dbReference>
<dbReference type="AlphaFoldDB" id="A0AAE0TX15"/>
<feature type="domain" description="Protein kinase" evidence="2">
    <location>
        <begin position="247"/>
        <end position="644"/>
    </location>
</feature>
<feature type="region of interest" description="Disordered" evidence="1">
    <location>
        <begin position="130"/>
        <end position="149"/>
    </location>
</feature>
<dbReference type="InterPro" id="IPR011009">
    <property type="entry name" value="Kinase-like_dom_sf"/>
</dbReference>
<reference evidence="3" key="1">
    <citation type="journal article" date="2023" name="Mol. Phylogenet. Evol.">
        <title>Genome-scale phylogeny and comparative genomics of the fungal order Sordariales.</title>
        <authorList>
            <person name="Hensen N."/>
            <person name="Bonometti L."/>
            <person name="Westerberg I."/>
            <person name="Brannstrom I.O."/>
            <person name="Guillou S."/>
            <person name="Cros-Aarteil S."/>
            <person name="Calhoun S."/>
            <person name="Haridas S."/>
            <person name="Kuo A."/>
            <person name="Mondo S."/>
            <person name="Pangilinan J."/>
            <person name="Riley R."/>
            <person name="LaButti K."/>
            <person name="Andreopoulos B."/>
            <person name="Lipzen A."/>
            <person name="Chen C."/>
            <person name="Yan M."/>
            <person name="Daum C."/>
            <person name="Ng V."/>
            <person name="Clum A."/>
            <person name="Steindorff A."/>
            <person name="Ohm R.A."/>
            <person name="Martin F."/>
            <person name="Silar P."/>
            <person name="Natvig D.O."/>
            <person name="Lalanne C."/>
            <person name="Gautier V."/>
            <person name="Ament-Velasquez S.L."/>
            <person name="Kruys A."/>
            <person name="Hutchinson M.I."/>
            <person name="Powell A.J."/>
            <person name="Barry K."/>
            <person name="Miller A.N."/>
            <person name="Grigoriev I.V."/>
            <person name="Debuchy R."/>
            <person name="Gladieux P."/>
            <person name="Hiltunen Thoren M."/>
            <person name="Johannesson H."/>
        </authorList>
    </citation>
    <scope>NUCLEOTIDE SEQUENCE</scope>
    <source>
        <strain evidence="3">CBS 958.72</strain>
    </source>
</reference>
<dbReference type="InterPro" id="IPR000719">
    <property type="entry name" value="Prot_kinase_dom"/>
</dbReference>
<accession>A0AAE0TX15</accession>
<proteinExistence type="predicted"/>
<dbReference type="Proteomes" id="UP001287356">
    <property type="component" value="Unassembled WGS sequence"/>
</dbReference>
<protein>
    <recommendedName>
        <fullName evidence="2">Protein kinase domain-containing protein</fullName>
    </recommendedName>
</protein>
<gene>
    <name evidence="3" type="ORF">B0T24DRAFT_517082</name>
</gene>
<dbReference type="SUPFAM" id="SSF56112">
    <property type="entry name" value="Protein kinase-like (PK-like)"/>
    <property type="match status" value="1"/>
</dbReference>
<dbReference type="PROSITE" id="PS50011">
    <property type="entry name" value="PROTEIN_KINASE_DOM"/>
    <property type="match status" value="1"/>
</dbReference>
<evidence type="ECO:0000313" key="4">
    <source>
        <dbReference type="Proteomes" id="UP001287356"/>
    </source>
</evidence>
<evidence type="ECO:0000256" key="1">
    <source>
        <dbReference type="SAM" id="MobiDB-lite"/>
    </source>
</evidence>
<sequence length="644" mass="70984">MADPLSIATGVLALFQGVYLTSRFVYRQVLVAKGFHTGKAEMARDYRFQIVRLRTFWVVLTREIGPKTTANSLAGLHKAFLGQVHAVMLDIATGLNAYATVAREMDEEYAKYSESAFVLTDASKTLLELPSDLDDAAGPNKAERDAEKCAAEDAAAAAAAAAAAPNAKPEPEERSFWNIFGKKQDEKQVDKQGGQTGSGVQWKEIPRAFAWCFEVRRLRKSLKVLAGKIDKLLLLGPYLVATLDQNSTVRQKIQTADSGRAFQNYRAHLMLQKKADDVKGGVKLTDVDESSWNIMQAYIVDSRQTSTRILVERKVSSNFARSSMDPAAVRERSDEVKFAPQLASFLSVAGQEFLDGATLGILPFKGFAKDPAPNGCFTFAFEFPRGTLSRAPPSLHDLIVSEHKAHRLGLPARFQIAKAVAQCLGTLHSDWWLHKRISSRVVRFFFRQSHSGGGEFLDTAAPYLTDFAFARPTFGVFSAYESVASVVHDIDRDVYRHPERVGAPPKAYYNPMHDVYSLGVVLLEIGLWRTARQLYDDDFKGAQGVTGINVTKAFLRRARNELDHRMGPAYRDAVVLCLDGRKLSSHQSGKNLQFGIEFQKQVVQKVDVACLNAVATGDSVDDDAAPPPYENVVPAGGKLPASFP</sequence>
<dbReference type="GO" id="GO:0004672">
    <property type="term" value="F:protein kinase activity"/>
    <property type="evidence" value="ECO:0007669"/>
    <property type="project" value="InterPro"/>
</dbReference>
<organism evidence="3 4">
    <name type="scientific">Lasiosphaeria ovina</name>
    <dbReference type="NCBI Taxonomy" id="92902"/>
    <lineage>
        <taxon>Eukaryota</taxon>
        <taxon>Fungi</taxon>
        <taxon>Dikarya</taxon>
        <taxon>Ascomycota</taxon>
        <taxon>Pezizomycotina</taxon>
        <taxon>Sordariomycetes</taxon>
        <taxon>Sordariomycetidae</taxon>
        <taxon>Sordariales</taxon>
        <taxon>Lasiosphaeriaceae</taxon>
        <taxon>Lasiosphaeria</taxon>
    </lineage>
</organism>
<dbReference type="EMBL" id="JAULSN010000001">
    <property type="protein sequence ID" value="KAK3382673.1"/>
    <property type="molecule type" value="Genomic_DNA"/>
</dbReference>
<feature type="region of interest" description="Disordered" evidence="1">
    <location>
        <begin position="621"/>
        <end position="644"/>
    </location>
</feature>
<dbReference type="Gene3D" id="1.10.510.10">
    <property type="entry name" value="Transferase(Phosphotransferase) domain 1"/>
    <property type="match status" value="1"/>
</dbReference>
<comment type="caution">
    <text evidence="3">The sequence shown here is derived from an EMBL/GenBank/DDBJ whole genome shotgun (WGS) entry which is preliminary data.</text>
</comment>
<dbReference type="PANTHER" id="PTHR37542">
    <property type="entry name" value="HELO DOMAIN-CONTAINING PROTEIN-RELATED"/>
    <property type="match status" value="1"/>
</dbReference>
<evidence type="ECO:0000259" key="2">
    <source>
        <dbReference type="PROSITE" id="PS50011"/>
    </source>
</evidence>
<evidence type="ECO:0000313" key="3">
    <source>
        <dbReference type="EMBL" id="KAK3382673.1"/>
    </source>
</evidence>
<name>A0AAE0TX15_9PEZI</name>
<keyword evidence="4" id="KW-1185">Reference proteome</keyword>
<dbReference type="PANTHER" id="PTHR37542:SF3">
    <property type="entry name" value="PRION-INHIBITION AND PROPAGATION HELO DOMAIN-CONTAINING PROTEIN"/>
    <property type="match status" value="1"/>
</dbReference>
<reference evidence="3" key="2">
    <citation type="submission" date="2023-06" db="EMBL/GenBank/DDBJ databases">
        <authorList>
            <consortium name="Lawrence Berkeley National Laboratory"/>
            <person name="Haridas S."/>
            <person name="Hensen N."/>
            <person name="Bonometti L."/>
            <person name="Westerberg I."/>
            <person name="Brannstrom I.O."/>
            <person name="Guillou S."/>
            <person name="Cros-Aarteil S."/>
            <person name="Calhoun S."/>
            <person name="Kuo A."/>
            <person name="Mondo S."/>
            <person name="Pangilinan J."/>
            <person name="Riley R."/>
            <person name="Labutti K."/>
            <person name="Andreopoulos B."/>
            <person name="Lipzen A."/>
            <person name="Chen C."/>
            <person name="Yanf M."/>
            <person name="Daum C."/>
            <person name="Ng V."/>
            <person name="Clum A."/>
            <person name="Steindorff A."/>
            <person name="Ohm R."/>
            <person name="Martin F."/>
            <person name="Silar P."/>
            <person name="Natvig D."/>
            <person name="Lalanne C."/>
            <person name="Gautier V."/>
            <person name="Ament-Velasquez S.L."/>
            <person name="Kruys A."/>
            <person name="Hutchinson M.I."/>
            <person name="Powell A.J."/>
            <person name="Barry K."/>
            <person name="Miller A.N."/>
            <person name="Grigoriev I.V."/>
            <person name="Debuchy R."/>
            <person name="Gladieux P."/>
            <person name="Thoren M.H."/>
            <person name="Johannesson H."/>
        </authorList>
    </citation>
    <scope>NUCLEOTIDE SEQUENCE</scope>
    <source>
        <strain evidence="3">CBS 958.72</strain>
    </source>
</reference>